<organism evidence="2 3">
    <name type="scientific">Romanomermis culicivorax</name>
    <name type="common">Nematode worm</name>
    <dbReference type="NCBI Taxonomy" id="13658"/>
    <lineage>
        <taxon>Eukaryota</taxon>
        <taxon>Metazoa</taxon>
        <taxon>Ecdysozoa</taxon>
        <taxon>Nematoda</taxon>
        <taxon>Enoplea</taxon>
        <taxon>Dorylaimia</taxon>
        <taxon>Mermithida</taxon>
        <taxon>Mermithoidea</taxon>
        <taxon>Mermithidae</taxon>
        <taxon>Romanomermis</taxon>
    </lineage>
</organism>
<sequence length="67" mass="8097">MNEYKALYFPRQLKLHAFLLILSTIEIRARPYVPMEPEDKKAKYNHKQPRKENGRIKKKRKEGKTKV</sequence>
<keyword evidence="2" id="KW-1185">Reference proteome</keyword>
<name>A0A915J7P3_ROMCU</name>
<proteinExistence type="predicted"/>
<dbReference type="AlphaFoldDB" id="A0A915J7P3"/>
<evidence type="ECO:0000313" key="3">
    <source>
        <dbReference type="WBParaSite" id="nRc.2.0.1.t22160-RA"/>
    </source>
</evidence>
<accession>A0A915J7P3</accession>
<dbReference type="WBParaSite" id="nRc.2.0.1.t22160-RA">
    <property type="protein sequence ID" value="nRc.2.0.1.t22160-RA"/>
    <property type="gene ID" value="nRc.2.0.1.g22160"/>
</dbReference>
<protein>
    <submittedName>
        <fullName evidence="3">Secreted protein</fullName>
    </submittedName>
</protein>
<feature type="compositionally biased region" description="Basic residues" evidence="1">
    <location>
        <begin position="56"/>
        <end position="67"/>
    </location>
</feature>
<reference evidence="3" key="1">
    <citation type="submission" date="2022-11" db="UniProtKB">
        <authorList>
            <consortium name="WormBaseParasite"/>
        </authorList>
    </citation>
    <scope>IDENTIFICATION</scope>
</reference>
<evidence type="ECO:0000256" key="1">
    <source>
        <dbReference type="SAM" id="MobiDB-lite"/>
    </source>
</evidence>
<feature type="region of interest" description="Disordered" evidence="1">
    <location>
        <begin position="36"/>
        <end position="67"/>
    </location>
</feature>
<dbReference type="Proteomes" id="UP000887565">
    <property type="component" value="Unplaced"/>
</dbReference>
<evidence type="ECO:0000313" key="2">
    <source>
        <dbReference type="Proteomes" id="UP000887565"/>
    </source>
</evidence>